<evidence type="ECO:0000256" key="6">
    <source>
        <dbReference type="ARBA" id="ARBA00022958"/>
    </source>
</evidence>
<dbReference type="GO" id="GO:0006813">
    <property type="term" value="P:potassium ion transport"/>
    <property type="evidence" value="ECO:0000318"/>
    <property type="project" value="GO_Central"/>
</dbReference>
<feature type="domain" description="K+ potassium transporter integral membrane" evidence="11">
    <location>
        <begin position="57"/>
        <end position="572"/>
    </location>
</feature>
<keyword evidence="14" id="KW-1185">Reference proteome</keyword>
<feature type="transmembrane region" description="Helical" evidence="10">
    <location>
        <begin position="275"/>
        <end position="301"/>
    </location>
</feature>
<evidence type="ECO:0000313" key="14">
    <source>
        <dbReference type="Proteomes" id="UP000006727"/>
    </source>
</evidence>
<feature type="transmembrane region" description="Helical" evidence="10">
    <location>
        <begin position="125"/>
        <end position="143"/>
    </location>
</feature>
<keyword evidence="9 10" id="KW-0472">Membrane</keyword>
<feature type="transmembrane region" description="Helical" evidence="10">
    <location>
        <begin position="358"/>
        <end position="378"/>
    </location>
</feature>
<comment type="similarity">
    <text evidence="2 10">Belongs to the HAK/KUP transporter (TC 2.A.72.3) family.</text>
</comment>
<dbReference type="EnsemblPlants" id="Pp3c3_37330V3.4">
    <property type="protein sequence ID" value="Pp3c3_37330V3.4"/>
    <property type="gene ID" value="Pp3c3_37330"/>
</dbReference>
<name>A0A7I4DG86_PHYPA</name>
<dbReference type="InterPro" id="IPR053951">
    <property type="entry name" value="K_trans_N"/>
</dbReference>
<evidence type="ECO:0000256" key="2">
    <source>
        <dbReference type="ARBA" id="ARBA00008440"/>
    </source>
</evidence>
<evidence type="ECO:0000256" key="5">
    <source>
        <dbReference type="ARBA" id="ARBA00022692"/>
    </source>
</evidence>
<keyword evidence="4 10" id="KW-0633">Potassium transport</keyword>
<dbReference type="NCBIfam" id="TIGR00794">
    <property type="entry name" value="kup"/>
    <property type="match status" value="1"/>
</dbReference>
<dbReference type="Pfam" id="PF02705">
    <property type="entry name" value="K_trans"/>
    <property type="match status" value="1"/>
</dbReference>
<comment type="function">
    <text evidence="10">Potassium transporter.</text>
</comment>
<dbReference type="PANTHER" id="PTHR30540:SF95">
    <property type="entry name" value="POTASSIUM TRANSPORTER 10"/>
    <property type="match status" value="1"/>
</dbReference>
<dbReference type="Pfam" id="PF22776">
    <property type="entry name" value="K_trans_C"/>
    <property type="match status" value="1"/>
</dbReference>
<feature type="transmembrane region" description="Helical" evidence="10">
    <location>
        <begin position="398"/>
        <end position="425"/>
    </location>
</feature>
<keyword evidence="6 10" id="KW-0630">Potassium</keyword>
<dbReference type="GO" id="GO:0016020">
    <property type="term" value="C:membrane"/>
    <property type="evidence" value="ECO:0000318"/>
    <property type="project" value="GO_Central"/>
</dbReference>
<feature type="transmembrane region" description="Helical" evidence="10">
    <location>
        <begin position="480"/>
        <end position="502"/>
    </location>
</feature>
<keyword evidence="7 10" id="KW-1133">Transmembrane helix</keyword>
<reference evidence="13 14" key="2">
    <citation type="journal article" date="2018" name="Plant J.">
        <title>The Physcomitrella patens chromosome-scale assembly reveals moss genome structure and evolution.</title>
        <authorList>
            <person name="Lang D."/>
            <person name="Ullrich K.K."/>
            <person name="Murat F."/>
            <person name="Fuchs J."/>
            <person name="Jenkins J."/>
            <person name="Haas F.B."/>
            <person name="Piednoel M."/>
            <person name="Gundlach H."/>
            <person name="Van Bel M."/>
            <person name="Meyberg R."/>
            <person name="Vives C."/>
            <person name="Morata J."/>
            <person name="Symeonidi A."/>
            <person name="Hiss M."/>
            <person name="Muchero W."/>
            <person name="Kamisugi Y."/>
            <person name="Saleh O."/>
            <person name="Blanc G."/>
            <person name="Decker E.L."/>
            <person name="van Gessel N."/>
            <person name="Grimwood J."/>
            <person name="Hayes R.D."/>
            <person name="Graham S.W."/>
            <person name="Gunter L.E."/>
            <person name="McDaniel S.F."/>
            <person name="Hoernstein S.N.W."/>
            <person name="Larsson A."/>
            <person name="Li F.W."/>
            <person name="Perroud P.F."/>
            <person name="Phillips J."/>
            <person name="Ranjan P."/>
            <person name="Rokshar D.S."/>
            <person name="Rothfels C.J."/>
            <person name="Schneider L."/>
            <person name="Shu S."/>
            <person name="Stevenson D.W."/>
            <person name="Thummler F."/>
            <person name="Tillich M."/>
            <person name="Villarreal Aguilar J.C."/>
            <person name="Widiez T."/>
            <person name="Wong G.K."/>
            <person name="Wymore A."/>
            <person name="Zhang Y."/>
            <person name="Zimmer A.D."/>
            <person name="Quatrano R.S."/>
            <person name="Mayer K.F.X."/>
            <person name="Goodstein D."/>
            <person name="Casacuberta J.M."/>
            <person name="Vandepoele K."/>
            <person name="Reski R."/>
            <person name="Cuming A.C."/>
            <person name="Tuskan G.A."/>
            <person name="Maumus F."/>
            <person name="Salse J."/>
            <person name="Schmutz J."/>
            <person name="Rensing S.A."/>
        </authorList>
    </citation>
    <scope>NUCLEOTIDE SEQUENCE [LARGE SCALE GENOMIC DNA]</scope>
    <source>
        <strain evidence="13 14">cv. Gransden 2004</strain>
    </source>
</reference>
<dbReference type="InterPro" id="IPR053952">
    <property type="entry name" value="K_trans_C"/>
</dbReference>
<evidence type="ECO:0000256" key="8">
    <source>
        <dbReference type="ARBA" id="ARBA00023065"/>
    </source>
</evidence>
<feature type="transmembrane region" description="Helical" evidence="10">
    <location>
        <begin position="509"/>
        <end position="530"/>
    </location>
</feature>
<feature type="transmembrane region" description="Helical" evidence="10">
    <location>
        <begin position="613"/>
        <end position="631"/>
    </location>
</feature>
<comment type="caution">
    <text evidence="10">Lacks conserved residue(s) required for the propagation of feature annotation.</text>
</comment>
<protein>
    <recommendedName>
        <fullName evidence="10">Potassium transporter</fullName>
    </recommendedName>
</protein>
<gene>
    <name evidence="13" type="primary">LOC112279705</name>
</gene>
<sequence length="845" mass="94305">MFPRYGAVGRKFVLHHFRFVQHCCHAGFLEGVCSFTSGFRQRLQHSRAVTLGAIMHLAYQSLGVVYGDLGTSPLYVFKSTFANVAVTEKQDIIGALSLIIYTLTIIPLIKYVFIVLRANDNGEDFGHRIIIIRNIWIFTGIIFTRLQSSPPNMHCTGGSFALYSLLCRYCNISLLPNQHPTDVELTTYLVDHANQKTYLQRKLEGSPSLQKVLLLIVLLGTCMVIGDGILTPSISVLSSVVGIRAASSSLDTTLVTVISLVILVILFSLQRYGTATVSVVFAPIFMSWFIVLALLGCYNIIKWDKSVFQAFSPHEIIRFFTRNGSVGWENLGGIVLCMTGTEALFADLGHFSFRSIQMAFTSLVYPCLILTYLGQAAYLVGHTENVNDPFYSSLPPPLYWPIFVLATVSAMIASQAIISATFSIVKQSVALGCFPRVKIVHTSNDIAGRVYIPEINWILMGLCLVITAGFRDTNEIGNAYGIAVVVVMIITTILMTLVMIIVWRKHVLLALLFFTVFMAIEVVYLSAVLFKITQGGWVPLAIAVVFGTIMYTWHYGTLKRYQYEMQHKVSVGWLLGLGPSLGLVRVPGIGLMYTDLAHGVPPLFSHFITNLPAIHSTVVFVCIKYLPVNTVPQEERFLIRRIGTRAHSMYRCAARYGYKDIQKKDDNFEQLLIHYLTKFIEIENFREQCDLQSMAASWTPEEESVRSMPTMNSPNSSRLQRALRSNGITRAENSVGNGHLSQSCTSLAEMPTNQSVDDNSQIQLSISGSNSDIQDEVAFLNSCKEAGVVYILGNNIVKARKDSGLFKKLIVNFIYTFLRRISRDSRVVLNIPHECLLQVGMVYYV</sequence>
<dbReference type="GO" id="GO:0015079">
    <property type="term" value="F:potassium ion transmembrane transporter activity"/>
    <property type="evidence" value="ECO:0000318"/>
    <property type="project" value="GO_Central"/>
</dbReference>
<organism evidence="13 14">
    <name type="scientific">Physcomitrium patens</name>
    <name type="common">Spreading-leaved earth moss</name>
    <name type="synonym">Physcomitrella patens</name>
    <dbReference type="NCBI Taxonomy" id="3218"/>
    <lineage>
        <taxon>Eukaryota</taxon>
        <taxon>Viridiplantae</taxon>
        <taxon>Streptophyta</taxon>
        <taxon>Embryophyta</taxon>
        <taxon>Bryophyta</taxon>
        <taxon>Bryophytina</taxon>
        <taxon>Bryopsida</taxon>
        <taxon>Funariidae</taxon>
        <taxon>Funariales</taxon>
        <taxon>Funariaceae</taxon>
        <taxon>Physcomitrium</taxon>
    </lineage>
</organism>
<evidence type="ECO:0000313" key="13">
    <source>
        <dbReference type="EnsemblPlants" id="Pp3c3_37330V3.4"/>
    </source>
</evidence>
<feature type="transmembrane region" description="Helical" evidence="10">
    <location>
        <begin position="573"/>
        <end position="593"/>
    </location>
</feature>
<feature type="domain" description="K+ potassium transporter C-terminal" evidence="12">
    <location>
        <begin position="587"/>
        <end position="843"/>
    </location>
</feature>
<feature type="transmembrane region" description="Helical" evidence="10">
    <location>
        <begin position="212"/>
        <end position="237"/>
    </location>
</feature>
<evidence type="ECO:0000256" key="4">
    <source>
        <dbReference type="ARBA" id="ARBA00022538"/>
    </source>
</evidence>
<feature type="transmembrane region" description="Helical" evidence="10">
    <location>
        <begin position="536"/>
        <end position="553"/>
    </location>
</feature>
<keyword evidence="8 10" id="KW-0406">Ion transport</keyword>
<dbReference type="EMBL" id="ABEU02000003">
    <property type="status" value="NOT_ANNOTATED_CDS"/>
    <property type="molecule type" value="Genomic_DNA"/>
</dbReference>
<comment type="subcellular location">
    <subcellularLocation>
        <location evidence="1 10">Membrane</location>
        <topology evidence="1 10">Multi-pass membrane protein</topology>
    </subcellularLocation>
</comment>
<keyword evidence="3" id="KW-0813">Transport</keyword>
<feature type="transmembrane region" description="Helical" evidence="10">
    <location>
        <begin position="446"/>
        <end position="468"/>
    </location>
</feature>
<dbReference type="InParanoid" id="A0A7I4DG86"/>
<evidence type="ECO:0000256" key="7">
    <source>
        <dbReference type="ARBA" id="ARBA00022989"/>
    </source>
</evidence>
<evidence type="ECO:0000259" key="11">
    <source>
        <dbReference type="Pfam" id="PF02705"/>
    </source>
</evidence>
<reference evidence="13 14" key="1">
    <citation type="journal article" date="2008" name="Science">
        <title>The Physcomitrella genome reveals evolutionary insights into the conquest of land by plants.</title>
        <authorList>
            <person name="Rensing S."/>
            <person name="Lang D."/>
            <person name="Zimmer A."/>
            <person name="Terry A."/>
            <person name="Salamov A."/>
            <person name="Shapiro H."/>
            <person name="Nishiyama T."/>
            <person name="Perroud P.-F."/>
            <person name="Lindquist E."/>
            <person name="Kamisugi Y."/>
            <person name="Tanahashi T."/>
            <person name="Sakakibara K."/>
            <person name="Fujita T."/>
            <person name="Oishi K."/>
            <person name="Shin-I T."/>
            <person name="Kuroki Y."/>
            <person name="Toyoda A."/>
            <person name="Suzuki Y."/>
            <person name="Hashimoto A."/>
            <person name="Yamaguchi K."/>
            <person name="Sugano A."/>
            <person name="Kohara Y."/>
            <person name="Fujiyama A."/>
            <person name="Anterola A."/>
            <person name="Aoki S."/>
            <person name="Ashton N."/>
            <person name="Barbazuk W.B."/>
            <person name="Barker E."/>
            <person name="Bennetzen J."/>
            <person name="Bezanilla M."/>
            <person name="Blankenship R."/>
            <person name="Cho S.H."/>
            <person name="Dutcher S."/>
            <person name="Estelle M."/>
            <person name="Fawcett J.A."/>
            <person name="Gundlach H."/>
            <person name="Hanada K."/>
            <person name="Heyl A."/>
            <person name="Hicks K.A."/>
            <person name="Hugh J."/>
            <person name="Lohr M."/>
            <person name="Mayer K."/>
            <person name="Melkozernov A."/>
            <person name="Murata T."/>
            <person name="Nelson D."/>
            <person name="Pils B."/>
            <person name="Prigge M."/>
            <person name="Reiss B."/>
            <person name="Renner T."/>
            <person name="Rombauts S."/>
            <person name="Rushton P."/>
            <person name="Sanderfoot A."/>
            <person name="Schween G."/>
            <person name="Shiu S.-H."/>
            <person name="Stueber K."/>
            <person name="Theodoulou F.L."/>
            <person name="Tu H."/>
            <person name="Van de Peer Y."/>
            <person name="Verrier P.J."/>
            <person name="Waters E."/>
            <person name="Wood A."/>
            <person name="Yang L."/>
            <person name="Cove D."/>
            <person name="Cuming A."/>
            <person name="Hasebe M."/>
            <person name="Lucas S."/>
            <person name="Mishler D.B."/>
            <person name="Reski R."/>
            <person name="Grigoriev I."/>
            <person name="Quatrano R.S."/>
            <person name="Boore J.L."/>
        </authorList>
    </citation>
    <scope>NUCLEOTIDE SEQUENCE [LARGE SCALE GENOMIC DNA]</scope>
    <source>
        <strain evidence="13 14">cv. Gransden 2004</strain>
    </source>
</reference>
<feature type="transmembrane region" description="Helical" evidence="10">
    <location>
        <begin position="249"/>
        <end position="269"/>
    </location>
</feature>
<reference evidence="13" key="3">
    <citation type="submission" date="2020-12" db="UniProtKB">
        <authorList>
            <consortium name="EnsemblPlants"/>
        </authorList>
    </citation>
    <scope>IDENTIFICATION</scope>
</reference>
<dbReference type="PANTHER" id="PTHR30540">
    <property type="entry name" value="OSMOTIC STRESS POTASSIUM TRANSPORTER"/>
    <property type="match status" value="1"/>
</dbReference>
<dbReference type="AlphaFoldDB" id="A0A7I4DG86"/>
<evidence type="ECO:0000256" key="1">
    <source>
        <dbReference type="ARBA" id="ARBA00004141"/>
    </source>
</evidence>
<accession>A0A7I4DG86</accession>
<proteinExistence type="inferred from homology"/>
<keyword evidence="5 10" id="KW-0812">Transmembrane</keyword>
<feature type="transmembrane region" description="Helical" evidence="10">
    <location>
        <begin position="92"/>
        <end position="113"/>
    </location>
</feature>
<evidence type="ECO:0000259" key="12">
    <source>
        <dbReference type="Pfam" id="PF22776"/>
    </source>
</evidence>
<dbReference type="Proteomes" id="UP000006727">
    <property type="component" value="Chromosome 3"/>
</dbReference>
<evidence type="ECO:0000256" key="3">
    <source>
        <dbReference type="ARBA" id="ARBA00022448"/>
    </source>
</evidence>
<dbReference type="FunCoup" id="A0A7I4DG86">
    <property type="interactions" value="124"/>
</dbReference>
<dbReference type="InterPro" id="IPR003855">
    <property type="entry name" value="K+_transporter"/>
</dbReference>
<evidence type="ECO:0000256" key="9">
    <source>
        <dbReference type="ARBA" id="ARBA00023136"/>
    </source>
</evidence>
<evidence type="ECO:0000256" key="10">
    <source>
        <dbReference type="RuleBase" id="RU321113"/>
    </source>
</evidence>
<dbReference type="Gramene" id="Pp3c3_37330V3.4">
    <property type="protein sequence ID" value="Pp3c3_37330V3.4"/>
    <property type="gene ID" value="Pp3c3_37330"/>
</dbReference>